<dbReference type="RefSeq" id="WP_086433994.1">
    <property type="nucleotide sequence ID" value="NZ_FXWH01000001.1"/>
</dbReference>
<protein>
    <submittedName>
        <fullName evidence="2">GAF domain-containing protein</fullName>
    </submittedName>
</protein>
<sequence length="178" mass="19759">MGAPQPFNEAERLLSLQDFNILDTLPEQSYDDLTQLAATICQAPIALISFIDSYRQWFKSAAGVDIGVDETPRDHSFCAYAIMNPGQIMVIEDATKDVRFANNPLVTGHPYIRFYAGAPLLTDAGHALGSLCVIDTKPNRITPTQQNALQALSRQVMEQLQLRHKIRKLSDKITDQTG</sequence>
<evidence type="ECO:0000259" key="1">
    <source>
        <dbReference type="SMART" id="SM00065"/>
    </source>
</evidence>
<organism evidence="2 3">
    <name type="scientific">Pseudidiomarina planktonica</name>
    <dbReference type="NCBI Taxonomy" id="1323738"/>
    <lineage>
        <taxon>Bacteria</taxon>
        <taxon>Pseudomonadati</taxon>
        <taxon>Pseudomonadota</taxon>
        <taxon>Gammaproteobacteria</taxon>
        <taxon>Alteromonadales</taxon>
        <taxon>Idiomarinaceae</taxon>
        <taxon>Pseudidiomarina</taxon>
    </lineage>
</organism>
<dbReference type="InterPro" id="IPR029016">
    <property type="entry name" value="GAF-like_dom_sf"/>
</dbReference>
<evidence type="ECO:0000313" key="3">
    <source>
        <dbReference type="Proteomes" id="UP000194450"/>
    </source>
</evidence>
<dbReference type="AlphaFoldDB" id="A0A1Y6EL37"/>
<dbReference type="Proteomes" id="UP000194450">
    <property type="component" value="Unassembled WGS sequence"/>
</dbReference>
<dbReference type="SMART" id="SM00065">
    <property type="entry name" value="GAF"/>
    <property type="match status" value="1"/>
</dbReference>
<dbReference type="PANTHER" id="PTHR43102:SF2">
    <property type="entry name" value="GAF DOMAIN-CONTAINING PROTEIN"/>
    <property type="match status" value="1"/>
</dbReference>
<dbReference type="EMBL" id="FXWH01000001">
    <property type="protein sequence ID" value="SMQ63368.1"/>
    <property type="molecule type" value="Genomic_DNA"/>
</dbReference>
<reference evidence="3" key="1">
    <citation type="submission" date="2017-04" db="EMBL/GenBank/DDBJ databases">
        <authorList>
            <person name="Varghese N."/>
            <person name="Submissions S."/>
        </authorList>
    </citation>
    <scope>NUCLEOTIDE SEQUENCE [LARGE SCALE GENOMIC DNA]</scope>
</reference>
<feature type="domain" description="GAF" evidence="1">
    <location>
        <begin position="25"/>
        <end position="170"/>
    </location>
</feature>
<dbReference type="PANTHER" id="PTHR43102">
    <property type="entry name" value="SLR1143 PROTEIN"/>
    <property type="match status" value="1"/>
</dbReference>
<dbReference type="Gene3D" id="3.30.450.40">
    <property type="match status" value="1"/>
</dbReference>
<name>A0A1Y6EL37_9GAMM</name>
<proteinExistence type="predicted"/>
<evidence type="ECO:0000313" key="2">
    <source>
        <dbReference type="EMBL" id="SMQ63368.1"/>
    </source>
</evidence>
<keyword evidence="3" id="KW-1185">Reference proteome</keyword>
<accession>A0A1Y6EL37</accession>
<dbReference type="SUPFAM" id="SSF55781">
    <property type="entry name" value="GAF domain-like"/>
    <property type="match status" value="1"/>
</dbReference>
<gene>
    <name evidence="2" type="ORF">SAMN06297229_0848</name>
</gene>
<dbReference type="OrthoDB" id="5620448at2"/>
<dbReference type="InterPro" id="IPR003018">
    <property type="entry name" value="GAF"/>
</dbReference>
<dbReference type="Pfam" id="PF01590">
    <property type="entry name" value="GAF"/>
    <property type="match status" value="1"/>
</dbReference>